<gene>
    <name evidence="2" type="ORF">BFN67_05305</name>
</gene>
<dbReference type="STRING" id="1873176.BFN67_05305"/>
<dbReference type="InterPro" id="IPR029044">
    <property type="entry name" value="Nucleotide-diphossugar_trans"/>
</dbReference>
<protein>
    <submittedName>
        <fullName evidence="2">Glycosyl transferase family A</fullName>
    </submittedName>
</protein>
<dbReference type="PANTHER" id="PTHR43685">
    <property type="entry name" value="GLYCOSYLTRANSFERASE"/>
    <property type="match status" value="1"/>
</dbReference>
<dbReference type="PANTHER" id="PTHR43685:SF11">
    <property type="entry name" value="GLYCOSYLTRANSFERASE TAGX-RELATED"/>
    <property type="match status" value="1"/>
</dbReference>
<dbReference type="CDD" id="cd00761">
    <property type="entry name" value="Glyco_tranf_GTA_type"/>
    <property type="match status" value="1"/>
</dbReference>
<dbReference type="InterPro" id="IPR050834">
    <property type="entry name" value="Glycosyltransf_2"/>
</dbReference>
<dbReference type="Proteomes" id="UP000191905">
    <property type="component" value="Unassembled WGS sequence"/>
</dbReference>
<dbReference type="Gene3D" id="3.90.550.10">
    <property type="entry name" value="Spore Coat Polysaccharide Biosynthesis Protein SpsA, Chain A"/>
    <property type="match status" value="1"/>
</dbReference>
<dbReference type="AlphaFoldDB" id="A0A1V8RM48"/>
<proteinExistence type="predicted"/>
<feature type="domain" description="Glycosyltransferase 2-like" evidence="1">
    <location>
        <begin position="9"/>
        <end position="123"/>
    </location>
</feature>
<evidence type="ECO:0000313" key="2">
    <source>
        <dbReference type="EMBL" id="OQM74267.1"/>
    </source>
</evidence>
<evidence type="ECO:0000259" key="1">
    <source>
        <dbReference type="Pfam" id="PF00535"/>
    </source>
</evidence>
<dbReference type="RefSeq" id="WP_080920881.1">
    <property type="nucleotide sequence ID" value="NZ_MDET01000034.1"/>
</dbReference>
<dbReference type="GO" id="GO:0016740">
    <property type="term" value="F:transferase activity"/>
    <property type="evidence" value="ECO:0007669"/>
    <property type="project" value="UniProtKB-KW"/>
</dbReference>
<dbReference type="Pfam" id="PF00535">
    <property type="entry name" value="Glycos_transf_2"/>
    <property type="match status" value="1"/>
</dbReference>
<keyword evidence="3" id="KW-1185">Reference proteome</keyword>
<accession>A0A1V8RM48</accession>
<dbReference type="OrthoDB" id="9806521at2"/>
<comment type="caution">
    <text evidence="2">The sequence shown here is derived from an EMBL/GenBank/DDBJ whole genome shotgun (WGS) entry which is preliminary data.</text>
</comment>
<reference evidence="2 3" key="1">
    <citation type="journal article" date="2016" name="Int. J. Syst. Evol. Microbiol.">
        <title>Pseudaminobacter manganicus sp. nov., isolated from sludge of a manganese mine.</title>
        <authorList>
            <person name="Li J."/>
            <person name="Huang J."/>
            <person name="Liao S."/>
            <person name="Wang G."/>
        </authorList>
    </citation>
    <scope>NUCLEOTIDE SEQUENCE [LARGE SCALE GENOMIC DNA]</scope>
    <source>
        <strain evidence="2 3">JH-7</strain>
    </source>
</reference>
<dbReference type="InterPro" id="IPR001173">
    <property type="entry name" value="Glyco_trans_2-like"/>
</dbReference>
<name>A0A1V8RM48_9HYPH</name>
<evidence type="ECO:0000313" key="3">
    <source>
        <dbReference type="Proteomes" id="UP000191905"/>
    </source>
</evidence>
<dbReference type="SUPFAM" id="SSF53448">
    <property type="entry name" value="Nucleotide-diphospho-sugar transferases"/>
    <property type="match status" value="1"/>
</dbReference>
<dbReference type="EMBL" id="MDET01000034">
    <property type="protein sequence ID" value="OQM74267.1"/>
    <property type="molecule type" value="Genomic_DNA"/>
</dbReference>
<organism evidence="2 3">
    <name type="scientific">Manganibacter manganicus</name>
    <dbReference type="NCBI Taxonomy" id="1873176"/>
    <lineage>
        <taxon>Bacteria</taxon>
        <taxon>Pseudomonadati</taxon>
        <taxon>Pseudomonadota</taxon>
        <taxon>Alphaproteobacteria</taxon>
        <taxon>Hyphomicrobiales</taxon>
        <taxon>Phyllobacteriaceae</taxon>
        <taxon>Manganibacter</taxon>
    </lineage>
</organism>
<keyword evidence="2" id="KW-0808">Transferase</keyword>
<sequence>MAYHRHAVCVVIAAKNAEATIRRAIESALREECVAEIVVVDDGSSDATATISGDADDGSGRVQVIELDRNRGPSFARNQAIARSKAPLVAILDADDFFLAGRFKTMLDGDDWDLVADNIVFIDERSTNPAAPDVPVFEAAPRFLDLAGFIEGNISRRGASRGEIGFLKPVIRREFLVRHGLRYDESLRLGEDYDLYVRCLAKGARYKIVHGCGYGAVVRADSLSGKHRTEDLKQLYEADLAILASQRLPANAQAALRRHAEHLRGRYELRRFLDRKADIGLFGAGLKALANPGIMPAVAGGIAADKFEALRRRFGWQAEQPLPRYLLPASTIAQK</sequence>